<dbReference type="EMBL" id="BARU01006700">
    <property type="protein sequence ID" value="GAH35681.1"/>
    <property type="molecule type" value="Genomic_DNA"/>
</dbReference>
<protein>
    <submittedName>
        <fullName evidence="1">Uncharacterized protein</fullName>
    </submittedName>
</protein>
<comment type="caution">
    <text evidence="1">The sequence shown here is derived from an EMBL/GenBank/DDBJ whole genome shotgun (WGS) entry which is preliminary data.</text>
</comment>
<organism evidence="1">
    <name type="scientific">marine sediment metagenome</name>
    <dbReference type="NCBI Taxonomy" id="412755"/>
    <lineage>
        <taxon>unclassified sequences</taxon>
        <taxon>metagenomes</taxon>
        <taxon>ecological metagenomes</taxon>
    </lineage>
</organism>
<accession>X1EQL9</accession>
<gene>
    <name evidence="1" type="ORF">S03H2_13196</name>
</gene>
<proteinExistence type="predicted"/>
<dbReference type="AlphaFoldDB" id="X1EQL9"/>
<evidence type="ECO:0000313" key="1">
    <source>
        <dbReference type="EMBL" id="GAH35681.1"/>
    </source>
</evidence>
<sequence>FKLWKTGLVPIYGSVEAKISSDLTLWANGASDHLYEIEVPKDDPIDEAFFLYFNMLRKILRKILNFMPHAKVKKLIAKAHNLIPVEGVGWFYIREIVGELQDKGLNMGHGAGLMGTRSYTFDDINELRELTEKALILVDIKLGLRPDWGEY</sequence>
<reference evidence="1" key="1">
    <citation type="journal article" date="2014" name="Front. Microbiol.">
        <title>High frequency of phylogenetically diverse reductive dehalogenase-homologous genes in deep subseafloor sedimentary metagenomes.</title>
        <authorList>
            <person name="Kawai M."/>
            <person name="Futagami T."/>
            <person name="Toyoda A."/>
            <person name="Takaki Y."/>
            <person name="Nishi S."/>
            <person name="Hori S."/>
            <person name="Arai W."/>
            <person name="Tsubouchi T."/>
            <person name="Morono Y."/>
            <person name="Uchiyama I."/>
            <person name="Ito T."/>
            <person name="Fujiyama A."/>
            <person name="Inagaki F."/>
            <person name="Takami H."/>
        </authorList>
    </citation>
    <scope>NUCLEOTIDE SEQUENCE</scope>
    <source>
        <strain evidence="1">Expedition CK06-06</strain>
    </source>
</reference>
<feature type="non-terminal residue" evidence="1">
    <location>
        <position position="1"/>
    </location>
</feature>
<name>X1EQL9_9ZZZZ</name>